<organism evidence="1 2">
    <name type="scientific">Paenibacillus mellifer</name>
    <dbReference type="NCBI Taxonomy" id="2937794"/>
    <lineage>
        <taxon>Bacteria</taxon>
        <taxon>Bacillati</taxon>
        <taxon>Bacillota</taxon>
        <taxon>Bacilli</taxon>
        <taxon>Bacillales</taxon>
        <taxon>Paenibacillaceae</taxon>
        <taxon>Paenibacillus</taxon>
    </lineage>
</organism>
<dbReference type="EMBL" id="JALPRK010000005">
    <property type="protein sequence ID" value="MCK8487004.1"/>
    <property type="molecule type" value="Genomic_DNA"/>
</dbReference>
<gene>
    <name evidence="1" type="ORF">M0651_07470</name>
</gene>
<evidence type="ECO:0000313" key="2">
    <source>
        <dbReference type="Proteomes" id="UP001139534"/>
    </source>
</evidence>
<comment type="caution">
    <text evidence="1">The sequence shown here is derived from an EMBL/GenBank/DDBJ whole genome shotgun (WGS) entry which is preliminary data.</text>
</comment>
<keyword evidence="2" id="KW-1185">Reference proteome</keyword>
<evidence type="ECO:0000313" key="1">
    <source>
        <dbReference type="EMBL" id="MCK8487004.1"/>
    </source>
</evidence>
<reference evidence="1" key="1">
    <citation type="submission" date="2022-04" db="EMBL/GenBank/DDBJ databases">
        <authorList>
            <person name="Seo M.-J."/>
        </authorList>
    </citation>
    <scope>NUCLEOTIDE SEQUENCE</scope>
    <source>
        <strain evidence="1">MBLB2552</strain>
    </source>
</reference>
<protein>
    <submittedName>
        <fullName evidence="1">Uncharacterized protein</fullName>
    </submittedName>
</protein>
<dbReference type="AlphaFoldDB" id="A0A9X1XX84"/>
<name>A0A9X1XX84_9BACL</name>
<sequence length="186" mass="21019">MSLLSDSEKVKLLISILDDHIDKLPREDNFANYLETIRFFLKTKDPIIQKAAVSTSGILIENAANNLRVQISIKQAVGTLIGAFDKVGYPEAIDAAAVILKFEELLERMSPKEAKGVYDERWTTNKEEPSLGDLIEHLESYFDELYLEFQNDSINEVIQGKMEGLEIALKIARMHMYGNNGPKITE</sequence>
<dbReference type="RefSeq" id="WP_248551217.1">
    <property type="nucleotide sequence ID" value="NZ_JALPRK010000005.1"/>
</dbReference>
<dbReference type="Proteomes" id="UP001139534">
    <property type="component" value="Unassembled WGS sequence"/>
</dbReference>
<accession>A0A9X1XX84</accession>
<proteinExistence type="predicted"/>